<name>A0A1J1HLL9_9DIPT</name>
<reference evidence="1 2" key="1">
    <citation type="submission" date="2015-04" db="EMBL/GenBank/DDBJ databases">
        <authorList>
            <person name="Syromyatnikov M.Y."/>
            <person name="Popov V.N."/>
        </authorList>
    </citation>
    <scope>NUCLEOTIDE SEQUENCE [LARGE SCALE GENOMIC DNA]</scope>
</reference>
<organism evidence="1 2">
    <name type="scientific">Clunio marinus</name>
    <dbReference type="NCBI Taxonomy" id="568069"/>
    <lineage>
        <taxon>Eukaryota</taxon>
        <taxon>Metazoa</taxon>
        <taxon>Ecdysozoa</taxon>
        <taxon>Arthropoda</taxon>
        <taxon>Hexapoda</taxon>
        <taxon>Insecta</taxon>
        <taxon>Pterygota</taxon>
        <taxon>Neoptera</taxon>
        <taxon>Endopterygota</taxon>
        <taxon>Diptera</taxon>
        <taxon>Nematocera</taxon>
        <taxon>Chironomoidea</taxon>
        <taxon>Chironomidae</taxon>
        <taxon>Clunio</taxon>
    </lineage>
</organism>
<evidence type="ECO:0000313" key="1">
    <source>
        <dbReference type="EMBL" id="CRK87350.1"/>
    </source>
</evidence>
<dbReference type="EMBL" id="CVRI01000004">
    <property type="protein sequence ID" value="CRK87350.1"/>
    <property type="molecule type" value="Genomic_DNA"/>
</dbReference>
<dbReference type="AlphaFoldDB" id="A0A1J1HLL9"/>
<dbReference type="Proteomes" id="UP000183832">
    <property type="component" value="Unassembled WGS sequence"/>
</dbReference>
<keyword evidence="2" id="KW-1185">Reference proteome</keyword>
<dbReference type="Gene3D" id="2.60.120.10">
    <property type="entry name" value="Jelly Rolls"/>
    <property type="match status" value="1"/>
</dbReference>
<accession>A0A1J1HLL9</accession>
<dbReference type="InterPro" id="IPR014710">
    <property type="entry name" value="RmlC-like_jellyroll"/>
</dbReference>
<proteinExistence type="predicted"/>
<gene>
    <name evidence="1" type="ORF">CLUMA_CG001152</name>
</gene>
<protein>
    <submittedName>
        <fullName evidence="1">CLUMA_CG001152, isoform A</fullName>
    </submittedName>
</protein>
<sequence length="273" mass="31332">MRASYRSKSAYPSVSTGNSHGALGNLFENAFRDGSVLFLKRPDDMPLKKRRFTTEAIPEKRNKNIKTREVDGLLKNLENFYKNFDPSQKRATRANVNYNTRSNNINTLQIETKKTDKRDNVNKINKSKQSAGGKVCKRTKKASRFVDTAVQLKSPGRKRQALKKSYIFSRYPQDCRVVTVDSNFNIQFCIMADSTGLIFFKPSTNRKNSSSARKITILMLQGKLSIYLSNDRETILVEMTAHSFLQIQPETNYEMKNETNDDAVCFFMKDDEN</sequence>
<evidence type="ECO:0000313" key="2">
    <source>
        <dbReference type="Proteomes" id="UP000183832"/>
    </source>
</evidence>